<evidence type="ECO:0000256" key="2">
    <source>
        <dbReference type="SAM" id="Phobius"/>
    </source>
</evidence>
<dbReference type="OrthoDB" id="3687473at2759"/>
<keyword evidence="2" id="KW-1133">Transmembrane helix</keyword>
<feature type="region of interest" description="Disordered" evidence="1">
    <location>
        <begin position="1"/>
        <end position="81"/>
    </location>
</feature>
<dbReference type="AlphaFoldDB" id="A0A6A6HT47"/>
<evidence type="ECO:0000313" key="3">
    <source>
        <dbReference type="EMBL" id="KAF2241187.1"/>
    </source>
</evidence>
<evidence type="ECO:0000313" key="4">
    <source>
        <dbReference type="Proteomes" id="UP000800094"/>
    </source>
</evidence>
<reference evidence="3" key="1">
    <citation type="journal article" date="2020" name="Stud. Mycol.">
        <title>101 Dothideomycetes genomes: a test case for predicting lifestyles and emergence of pathogens.</title>
        <authorList>
            <person name="Haridas S."/>
            <person name="Albert R."/>
            <person name="Binder M."/>
            <person name="Bloem J."/>
            <person name="Labutti K."/>
            <person name="Salamov A."/>
            <person name="Andreopoulos B."/>
            <person name="Baker S."/>
            <person name="Barry K."/>
            <person name="Bills G."/>
            <person name="Bluhm B."/>
            <person name="Cannon C."/>
            <person name="Castanera R."/>
            <person name="Culley D."/>
            <person name="Daum C."/>
            <person name="Ezra D."/>
            <person name="Gonzalez J."/>
            <person name="Henrissat B."/>
            <person name="Kuo A."/>
            <person name="Liang C."/>
            <person name="Lipzen A."/>
            <person name="Lutzoni F."/>
            <person name="Magnuson J."/>
            <person name="Mondo S."/>
            <person name="Nolan M."/>
            <person name="Ohm R."/>
            <person name="Pangilinan J."/>
            <person name="Park H.-J."/>
            <person name="Ramirez L."/>
            <person name="Alfaro M."/>
            <person name="Sun H."/>
            <person name="Tritt A."/>
            <person name="Yoshinaga Y."/>
            <person name="Zwiers L.-H."/>
            <person name="Turgeon B."/>
            <person name="Goodwin S."/>
            <person name="Spatafora J."/>
            <person name="Crous P."/>
            <person name="Grigoriev I."/>
        </authorList>
    </citation>
    <scope>NUCLEOTIDE SEQUENCE</scope>
    <source>
        <strain evidence="3">CBS 122368</strain>
    </source>
</reference>
<proteinExistence type="predicted"/>
<name>A0A6A6HT47_9PLEO</name>
<protein>
    <submittedName>
        <fullName evidence="3">Uncharacterized protein</fullName>
    </submittedName>
</protein>
<keyword evidence="4" id="KW-1185">Reference proteome</keyword>
<sequence>MEATIEEPYCDSPSSSRSTTPTPSSRASTAKPLPSLPHASSSHPIDAYRDDPSDSEDEEPVIASPTPQRHHRTSDLTNHQPHIYFTPYTDAIPESDDDVPLAHLYPYPADAPPSYAAAVRQSFRDTLIQHIPHNSVSTEPDEELGADRAQADDVRFTVERVVAAIIVSMLLLIIAALLALVALGYFVKDSF</sequence>
<gene>
    <name evidence="3" type="ORF">BU26DRAFT_525382</name>
</gene>
<organism evidence="3 4">
    <name type="scientific">Trematosphaeria pertusa</name>
    <dbReference type="NCBI Taxonomy" id="390896"/>
    <lineage>
        <taxon>Eukaryota</taxon>
        <taxon>Fungi</taxon>
        <taxon>Dikarya</taxon>
        <taxon>Ascomycota</taxon>
        <taxon>Pezizomycotina</taxon>
        <taxon>Dothideomycetes</taxon>
        <taxon>Pleosporomycetidae</taxon>
        <taxon>Pleosporales</taxon>
        <taxon>Massarineae</taxon>
        <taxon>Trematosphaeriaceae</taxon>
        <taxon>Trematosphaeria</taxon>
    </lineage>
</organism>
<evidence type="ECO:0000256" key="1">
    <source>
        <dbReference type="SAM" id="MobiDB-lite"/>
    </source>
</evidence>
<keyword evidence="2" id="KW-0812">Transmembrane</keyword>
<dbReference type="Proteomes" id="UP000800094">
    <property type="component" value="Unassembled WGS sequence"/>
</dbReference>
<dbReference type="EMBL" id="ML987213">
    <property type="protein sequence ID" value="KAF2241187.1"/>
    <property type="molecule type" value="Genomic_DNA"/>
</dbReference>
<feature type="transmembrane region" description="Helical" evidence="2">
    <location>
        <begin position="161"/>
        <end position="187"/>
    </location>
</feature>
<feature type="compositionally biased region" description="Low complexity" evidence="1">
    <location>
        <begin position="12"/>
        <end position="44"/>
    </location>
</feature>
<dbReference type="RefSeq" id="XP_033676191.1">
    <property type="nucleotide sequence ID" value="XM_033830495.1"/>
</dbReference>
<dbReference type="GeneID" id="54583825"/>
<accession>A0A6A6HT47</accession>
<keyword evidence="2" id="KW-0472">Membrane</keyword>